<dbReference type="OrthoDB" id="6387072at2"/>
<organism evidence="3 5">
    <name type="scientific">Pedobacter hiemivivus</name>
    <dbReference type="NCBI Taxonomy" id="2530454"/>
    <lineage>
        <taxon>Bacteria</taxon>
        <taxon>Pseudomonadati</taxon>
        <taxon>Bacteroidota</taxon>
        <taxon>Sphingobacteriia</taxon>
        <taxon>Sphingobacteriales</taxon>
        <taxon>Sphingobacteriaceae</taxon>
        <taxon>Pedobacter</taxon>
    </lineage>
</organism>
<dbReference type="Proteomes" id="UP000291117">
    <property type="component" value="Unassembled WGS sequence"/>
</dbReference>
<evidence type="ECO:0000313" key="2">
    <source>
        <dbReference type="EMBL" id="TCC96501.1"/>
    </source>
</evidence>
<dbReference type="Gene3D" id="1.50.10.20">
    <property type="match status" value="1"/>
</dbReference>
<evidence type="ECO:0000313" key="5">
    <source>
        <dbReference type="Proteomes" id="UP000309594"/>
    </source>
</evidence>
<dbReference type="InterPro" id="IPR005198">
    <property type="entry name" value="Glyco_hydro_76"/>
</dbReference>
<proteinExistence type="predicted"/>
<accession>A0A4U1G143</accession>
<feature type="signal peptide" evidence="1">
    <location>
        <begin position="1"/>
        <end position="22"/>
    </location>
</feature>
<accession>A0A4R0N8N5</accession>
<dbReference type="EMBL" id="SJSM01000005">
    <property type="protein sequence ID" value="TCC96501.1"/>
    <property type="molecule type" value="Genomic_DNA"/>
</dbReference>
<evidence type="ECO:0000313" key="4">
    <source>
        <dbReference type="Proteomes" id="UP000291117"/>
    </source>
</evidence>
<evidence type="ECO:0000313" key="3">
    <source>
        <dbReference type="EMBL" id="TKC57191.1"/>
    </source>
</evidence>
<protein>
    <submittedName>
        <fullName evidence="3">Alpha-1,6-mannanase</fullName>
    </submittedName>
</protein>
<dbReference type="GO" id="GO:0005975">
    <property type="term" value="P:carbohydrate metabolic process"/>
    <property type="evidence" value="ECO:0007669"/>
    <property type="project" value="InterPro"/>
</dbReference>
<reference evidence="2 4" key="1">
    <citation type="submission" date="2019-02" db="EMBL/GenBank/DDBJ databases">
        <title>Pedobacter sp. RP-3-8 sp. nov., isolated from Arctic soil.</title>
        <authorList>
            <person name="Dahal R.H."/>
        </authorList>
    </citation>
    <scope>NUCLEOTIDE SEQUENCE [LARGE SCALE GENOMIC DNA]</scope>
    <source>
        <strain evidence="2 4">RP-3-8</strain>
    </source>
</reference>
<dbReference type="Pfam" id="PF03663">
    <property type="entry name" value="Glyco_hydro_76"/>
    <property type="match status" value="1"/>
</dbReference>
<comment type="caution">
    <text evidence="3">The sequence shown here is derived from an EMBL/GenBank/DDBJ whole genome shotgun (WGS) entry which is preliminary data.</text>
</comment>
<dbReference type="InterPro" id="IPR053169">
    <property type="entry name" value="MUG_Protein"/>
</dbReference>
<evidence type="ECO:0000256" key="1">
    <source>
        <dbReference type="SAM" id="SignalP"/>
    </source>
</evidence>
<reference evidence="3 5" key="2">
    <citation type="submission" date="2019-04" db="EMBL/GenBank/DDBJ databases">
        <title>Pedobacter sp. RP-1-16 sp. nov., isolated from Arctic soil.</title>
        <authorList>
            <person name="Dahal R.H."/>
            <person name="Kim D.-U."/>
        </authorList>
    </citation>
    <scope>NUCLEOTIDE SEQUENCE [LARGE SCALE GENOMIC DNA]</scope>
    <source>
        <strain evidence="3 5">RP-1-16</strain>
    </source>
</reference>
<dbReference type="Proteomes" id="UP000309594">
    <property type="component" value="Unassembled WGS sequence"/>
</dbReference>
<dbReference type="PIRSF" id="PIRSF021505">
    <property type="entry name" value="O_gly_hdrol"/>
    <property type="match status" value="1"/>
</dbReference>
<sequence length="392" mass="45176">MINLIFALSMLSSSLLFTNCNADHKDEIFVPEYTLVTPYTNADTWVAYNAFNESLLDKNRKIYFRDTNRQASDANAVGAIWTQAIFWDMAMNAYKRDKDGKYLQLVNDLFEGNKNYYDNYNWNNGQVWFIYDDIMWWVISHARAYELFKDPKYLELAESGFKRVWSGSPQLGDPGSYDPVEGGMFWAWENNNPSKLKAGKMACINYPTIIAAMTLYNATGKAEYLSKAKEIYEWSYKNLFDNKRGLVADSRHGKANDWTSQVYNQATCIGAATMLYKSTGEQRYLDAAKLTADYTMNTMSAPLMIMPYKNGIEQGIYTAIFAQYIVRLIEDGNQKQYLPWLQRTINYGWKNRDKSRNLMGKNYTQQYTANDVIECYDASGITALMLVIPAEK</sequence>
<name>A0A4U1G143_9SPHI</name>
<dbReference type="PANTHER" id="PTHR47791">
    <property type="entry name" value="MEIOTICALLY UP-REGULATED GENE 191 PROTEIN"/>
    <property type="match status" value="1"/>
</dbReference>
<dbReference type="EMBL" id="SWDX01000010">
    <property type="protein sequence ID" value="TKC57191.1"/>
    <property type="molecule type" value="Genomic_DNA"/>
</dbReference>
<keyword evidence="1" id="KW-0732">Signal</keyword>
<dbReference type="AlphaFoldDB" id="A0A4U1G143"/>
<keyword evidence="4" id="KW-1185">Reference proteome</keyword>
<dbReference type="SUPFAM" id="SSF48208">
    <property type="entry name" value="Six-hairpin glycosidases"/>
    <property type="match status" value="1"/>
</dbReference>
<feature type="chain" id="PRO_5040598251" evidence="1">
    <location>
        <begin position="23"/>
        <end position="392"/>
    </location>
</feature>
<dbReference type="InterPro" id="IPR008928">
    <property type="entry name" value="6-hairpin_glycosidase_sf"/>
</dbReference>
<dbReference type="RefSeq" id="WP_131608798.1">
    <property type="nucleotide sequence ID" value="NZ_SJSM01000005.1"/>
</dbReference>
<dbReference type="InterPro" id="IPR014512">
    <property type="entry name" value="O_gly_hydro"/>
</dbReference>
<gene>
    <name evidence="2" type="ORF">EZ444_10990</name>
    <name evidence="3" type="ORF">FBD94_21430</name>
</gene>
<dbReference type="PANTHER" id="PTHR47791:SF3">
    <property type="entry name" value="MEIOTICALLY UP-REGULATED GENE 191 PROTEIN"/>
    <property type="match status" value="1"/>
</dbReference>